<dbReference type="AlphaFoldDB" id="A0AAQ3R9I4"/>
<organism evidence="1 2">
    <name type="scientific">Acrodontium crateriforme</name>
    <dbReference type="NCBI Taxonomy" id="150365"/>
    <lineage>
        <taxon>Eukaryota</taxon>
        <taxon>Fungi</taxon>
        <taxon>Dikarya</taxon>
        <taxon>Ascomycota</taxon>
        <taxon>Pezizomycotina</taxon>
        <taxon>Dothideomycetes</taxon>
        <taxon>Dothideomycetidae</taxon>
        <taxon>Mycosphaerellales</taxon>
        <taxon>Teratosphaeriaceae</taxon>
        <taxon>Acrodontium</taxon>
    </lineage>
</organism>
<accession>A0AAQ3R9I4</accession>
<evidence type="ECO:0008006" key="3">
    <source>
        <dbReference type="Google" id="ProtNLM"/>
    </source>
</evidence>
<dbReference type="Pfam" id="PF06089">
    <property type="entry name" value="Asparaginase_II"/>
    <property type="match status" value="1"/>
</dbReference>
<dbReference type="PANTHER" id="PTHR42110:SF1">
    <property type="entry name" value="L-ASPARAGINASE, PUTATIVE (AFU_ORTHOLOGUE AFUA_3G11890)-RELATED"/>
    <property type="match status" value="1"/>
</dbReference>
<protein>
    <recommendedName>
        <fullName evidence="3">L-asparaginase II</fullName>
    </recommendedName>
</protein>
<gene>
    <name evidence="1" type="ORF">R9X50_00356600</name>
</gene>
<evidence type="ECO:0000313" key="1">
    <source>
        <dbReference type="EMBL" id="WPH00736.1"/>
    </source>
</evidence>
<dbReference type="InterPro" id="IPR010349">
    <property type="entry name" value="Asparaginase_II"/>
</dbReference>
<dbReference type="EMBL" id="CP138584">
    <property type="protein sequence ID" value="WPH00736.1"/>
    <property type="molecule type" value="Genomic_DNA"/>
</dbReference>
<reference evidence="1 2" key="1">
    <citation type="submission" date="2023-11" db="EMBL/GenBank/DDBJ databases">
        <title>An acidophilic fungus is an integral part of prey digestion in a carnivorous sundew plant.</title>
        <authorList>
            <person name="Tsai I.J."/>
        </authorList>
    </citation>
    <scope>NUCLEOTIDE SEQUENCE [LARGE SCALE GENOMIC DNA]</scope>
    <source>
        <strain evidence="1">169a</strain>
    </source>
</reference>
<proteinExistence type="predicted"/>
<evidence type="ECO:0000313" key="2">
    <source>
        <dbReference type="Proteomes" id="UP001303373"/>
    </source>
</evidence>
<dbReference type="PANTHER" id="PTHR42110">
    <property type="entry name" value="L-ASPARAGINASE, PUTATIVE (AFU_ORTHOLOGUE AFUA_3G11890)-RELATED"/>
    <property type="match status" value="1"/>
</dbReference>
<dbReference type="Proteomes" id="UP001303373">
    <property type="component" value="Chromosome 5"/>
</dbReference>
<keyword evidence="2" id="KW-1185">Reference proteome</keyword>
<sequence length="367" mass="39085">MVNPQSSEGHVAITRGGINESTHQVSVAVVDTKGELLYFVGDASRVTLMRSAAKPAQALAILETGCFEKFALDEADLALMCASHSSEERHVQRARAILDKINASEGDFRCGGHASLSARVNRQWAIQGIKPGAVHNNCSGKHGGMLAGALALNAGTDGHEQPSHPMQRSVRRVVAELAGLDDDKVQWALDGCNLPTPALPLCNAAGIYALFATAGSISEDMSCSEQEQTRTRNMARIFRAMSTYPELVGGQDRFCTDLMTAYKGELIGKVGAAGFYGIGIKASEQTRALGAKGGMGIAIKIADGNQDVLYAVAAEVLTRLEIGTGEMRSSLEKWRVPLQLNTADVVVGRLDHVYTLHDAQPVLDEIG</sequence>
<name>A0AAQ3R9I4_9PEZI</name>